<dbReference type="SUPFAM" id="SSF103657">
    <property type="entry name" value="BAR/IMD domain-like"/>
    <property type="match status" value="1"/>
</dbReference>
<dbReference type="SUPFAM" id="SSF48350">
    <property type="entry name" value="GTPase activation domain, GAP"/>
    <property type="match status" value="1"/>
</dbReference>
<dbReference type="PANTHER" id="PTHR14130:SF3">
    <property type="entry name" value="RHO GTPASE-ACTIVATING PROTEIN 17"/>
    <property type="match status" value="1"/>
</dbReference>
<dbReference type="PANTHER" id="PTHR14130">
    <property type="entry name" value="3BP-1 RELATED RHOGAP"/>
    <property type="match status" value="1"/>
</dbReference>
<reference evidence="9" key="2">
    <citation type="submission" date="2025-09" db="UniProtKB">
        <authorList>
            <consortium name="Ensembl"/>
        </authorList>
    </citation>
    <scope>IDENTIFICATION</scope>
</reference>
<dbReference type="PROSITE" id="PS51021">
    <property type="entry name" value="BAR"/>
    <property type="match status" value="1"/>
</dbReference>
<keyword evidence="5" id="KW-0175">Coiled coil</keyword>
<dbReference type="Pfam" id="PF03114">
    <property type="entry name" value="BAR"/>
    <property type="match status" value="1"/>
</dbReference>
<proteinExistence type="predicted"/>
<feature type="region of interest" description="Disordered" evidence="6">
    <location>
        <begin position="451"/>
        <end position="515"/>
    </location>
</feature>
<comment type="subcellular location">
    <subcellularLocation>
        <location evidence="1">Cytoplasm</location>
        <location evidence="1">Cytosol</location>
    </subcellularLocation>
</comment>
<keyword evidence="10" id="KW-1185">Reference proteome</keyword>
<dbReference type="SMART" id="SM00324">
    <property type="entry name" value="RhoGAP"/>
    <property type="match status" value="1"/>
</dbReference>
<feature type="compositionally biased region" description="Pro residues" evidence="6">
    <location>
        <begin position="673"/>
        <end position="685"/>
    </location>
</feature>
<evidence type="ECO:0000256" key="3">
    <source>
        <dbReference type="ARBA" id="ARBA00022490"/>
    </source>
</evidence>
<evidence type="ECO:0000256" key="5">
    <source>
        <dbReference type="SAM" id="Coils"/>
    </source>
</evidence>
<keyword evidence="2" id="KW-0343">GTPase activation</keyword>
<dbReference type="GO" id="GO:0005096">
    <property type="term" value="F:GTPase activator activity"/>
    <property type="evidence" value="ECO:0007669"/>
    <property type="project" value="UniProtKB-KW"/>
</dbReference>
<reference evidence="9" key="1">
    <citation type="submission" date="2025-08" db="UniProtKB">
        <authorList>
            <consortium name="Ensembl"/>
        </authorList>
    </citation>
    <scope>IDENTIFICATION</scope>
</reference>
<feature type="domain" description="Rho-GAP" evidence="7">
    <location>
        <begin position="244"/>
        <end position="434"/>
    </location>
</feature>
<evidence type="ECO:0000259" key="7">
    <source>
        <dbReference type="PROSITE" id="PS50238"/>
    </source>
</evidence>
<dbReference type="FunFam" id="1.20.1270.60:FF:000053">
    <property type="entry name" value="SH3 domain-binding protein 1"/>
    <property type="match status" value="1"/>
</dbReference>
<keyword evidence="3" id="KW-0963">Cytoplasm</keyword>
<feature type="domain" description="BAR" evidence="8">
    <location>
        <begin position="3"/>
        <end position="242"/>
    </location>
</feature>
<evidence type="ECO:0000256" key="6">
    <source>
        <dbReference type="SAM" id="MobiDB-lite"/>
    </source>
</evidence>
<dbReference type="Pfam" id="PF00620">
    <property type="entry name" value="RhoGAP"/>
    <property type="match status" value="1"/>
</dbReference>
<feature type="compositionally biased region" description="Polar residues" evidence="6">
    <location>
        <begin position="581"/>
        <end position="593"/>
    </location>
</feature>
<accession>A0A671M7Y3</accession>
<dbReference type="InterPro" id="IPR000198">
    <property type="entry name" value="RhoGAP_dom"/>
</dbReference>
<feature type="coiled-coil region" evidence="5">
    <location>
        <begin position="158"/>
        <end position="185"/>
    </location>
</feature>
<dbReference type="GO" id="GO:0032956">
    <property type="term" value="P:regulation of actin cytoskeleton organization"/>
    <property type="evidence" value="ECO:0007669"/>
    <property type="project" value="TreeGrafter"/>
</dbReference>
<dbReference type="Proteomes" id="UP000472260">
    <property type="component" value="Unassembled WGS sequence"/>
</dbReference>
<dbReference type="AlphaFoldDB" id="A0A671M7Y3"/>
<feature type="compositionally biased region" description="Pro residues" evidence="6">
    <location>
        <begin position="703"/>
        <end position="712"/>
    </location>
</feature>
<dbReference type="CDD" id="cd04386">
    <property type="entry name" value="RhoGAP_nadrin"/>
    <property type="match status" value="1"/>
</dbReference>
<feature type="region of interest" description="Disordered" evidence="6">
    <location>
        <begin position="562"/>
        <end position="746"/>
    </location>
</feature>
<name>A0A671M7Y3_9TELE</name>
<feature type="compositionally biased region" description="Polar residues" evidence="6">
    <location>
        <begin position="634"/>
        <end position="651"/>
    </location>
</feature>
<dbReference type="InterPro" id="IPR027267">
    <property type="entry name" value="AH/BAR_dom_sf"/>
</dbReference>
<evidence type="ECO:0000313" key="9">
    <source>
        <dbReference type="Ensembl" id="ENSSANP00000028361.1"/>
    </source>
</evidence>
<dbReference type="GO" id="GO:0007165">
    <property type="term" value="P:signal transduction"/>
    <property type="evidence" value="ECO:0007669"/>
    <property type="project" value="InterPro"/>
</dbReference>
<evidence type="ECO:0000313" key="10">
    <source>
        <dbReference type="Proteomes" id="UP000472260"/>
    </source>
</evidence>
<dbReference type="Gene3D" id="1.20.1270.60">
    <property type="entry name" value="Arfaptin homology (AH) domain/BAR domain"/>
    <property type="match status" value="1"/>
</dbReference>
<dbReference type="InterPro" id="IPR047165">
    <property type="entry name" value="RHG17/44/SH3BP1-like"/>
</dbReference>
<gene>
    <name evidence="9" type="primary">LOC107670674</name>
</gene>
<organism evidence="9 10">
    <name type="scientific">Sinocyclocheilus anshuiensis</name>
    <dbReference type="NCBI Taxonomy" id="1608454"/>
    <lineage>
        <taxon>Eukaryota</taxon>
        <taxon>Metazoa</taxon>
        <taxon>Chordata</taxon>
        <taxon>Craniata</taxon>
        <taxon>Vertebrata</taxon>
        <taxon>Euteleostomi</taxon>
        <taxon>Actinopterygii</taxon>
        <taxon>Neopterygii</taxon>
        <taxon>Teleostei</taxon>
        <taxon>Ostariophysi</taxon>
        <taxon>Cypriniformes</taxon>
        <taxon>Cyprinidae</taxon>
        <taxon>Cyprininae</taxon>
        <taxon>Sinocyclocheilus</taxon>
    </lineage>
</organism>
<evidence type="ECO:0000256" key="4">
    <source>
        <dbReference type="ARBA" id="ARBA00022553"/>
    </source>
</evidence>
<dbReference type="InterPro" id="IPR004148">
    <property type="entry name" value="BAR_dom"/>
</dbReference>
<dbReference type="SMART" id="SM00721">
    <property type="entry name" value="BAR"/>
    <property type="match status" value="1"/>
</dbReference>
<feature type="compositionally biased region" description="Pro residues" evidence="6">
    <location>
        <begin position="611"/>
        <end position="623"/>
    </location>
</feature>
<evidence type="ECO:0000256" key="1">
    <source>
        <dbReference type="ARBA" id="ARBA00004514"/>
    </source>
</evidence>
<evidence type="ECO:0000259" key="8">
    <source>
        <dbReference type="PROSITE" id="PS51021"/>
    </source>
</evidence>
<sequence>MRMVFKKLREVCETTNRPKTIERRLENVRLVSHNAHKRMVMCLQGNVGSDVEKRHKKLPLTALSQSMLDGGSQLGDESFIGKMMEVCGEAESKLAFEQSQHEVQLERDILEPLNQLAEVDIPNLLKQRKHLAKLVLDFDSVKARYQQATKAYPSAANAQAMAAKVDTLKEEMDEAQNKMEICKDQLAADMYNFSSKEGEYACYYVLLLEAQAEYHRRALASIESVLPSIQSQQDKWTEKPAFGTALEEHLKRTSREIALPIEACIMMLLETGMQEEGLFRIAAGASKLKKLKAALDCSTSQLEEFYFDPHAVAGALKSYLRELPEPLMTYQLYEEWIQASNISDPDKRLQALWVVCDMLPKANKTNFRYLVKFLAKLALESDINKMTASNIAIVLGPNLLWARTEGSLAEMAATTSVHVVSIIELIINHASWFFPEDVDFNVSGMFAMPGCPGTPDSESGTIDRRRPGSQGSLESDTPRKDSPANKQPEIAPRRAGTINKKQHSMPNFQPPLPPIDAGGLPVFELSPLLPTGGGLEAGQAGAALPQTHQPLVQQTAENSYITRDPASTPPAMRNGPGGSSGTPAQLNVGTLTSGPKGPSPFMTRRGTKKQAPPPPKQAAPPTPQSLKAAPNQPLALSSPQSLIASRRNNQTPIQAPSHPPPQPPSQSTDEAEPSPPRTPTPPGTPPYDGSQPRPRPTPRARPKPSGPPPPQPTSDGANGVCVSGSKIISGKNMHIMENHGKTPTTW</sequence>
<keyword evidence="4" id="KW-0597">Phosphoprotein</keyword>
<dbReference type="Gene3D" id="1.10.555.10">
    <property type="entry name" value="Rho GTPase activation protein"/>
    <property type="match status" value="1"/>
</dbReference>
<protein>
    <submittedName>
        <fullName evidence="9">Rho GTPase-activating protein 17-like</fullName>
    </submittedName>
</protein>
<dbReference type="Ensembl" id="ENSSANT00000030207.1">
    <property type="protein sequence ID" value="ENSSANP00000028361.1"/>
    <property type="gene ID" value="ENSSANG00000014151.1"/>
</dbReference>
<dbReference type="GO" id="GO:0005829">
    <property type="term" value="C:cytosol"/>
    <property type="evidence" value="ECO:0007669"/>
    <property type="project" value="UniProtKB-SubCell"/>
</dbReference>
<dbReference type="GO" id="GO:0035020">
    <property type="term" value="P:regulation of Rac protein signal transduction"/>
    <property type="evidence" value="ECO:0007669"/>
    <property type="project" value="TreeGrafter"/>
</dbReference>
<evidence type="ECO:0000256" key="2">
    <source>
        <dbReference type="ARBA" id="ARBA00022468"/>
    </source>
</evidence>
<dbReference type="FunFam" id="1.10.555.10:FF:000001">
    <property type="entry name" value="Rho GTPase activating protein 44"/>
    <property type="match status" value="1"/>
</dbReference>
<dbReference type="PROSITE" id="PS50238">
    <property type="entry name" value="RHOGAP"/>
    <property type="match status" value="1"/>
</dbReference>
<dbReference type="InterPro" id="IPR008936">
    <property type="entry name" value="Rho_GTPase_activation_prot"/>
</dbReference>